<sequence length="92" mass="10664">MEALWPLALRCANRIYLFLMPFVPTSLHPPGICKVSWRKYGKVAVYISKLVQNPLLRCLRIHIAFLLLVSIHSHYYLDTETSRFEIAFDSLG</sequence>
<dbReference type="EMBL" id="BMAV01021230">
    <property type="protein sequence ID" value="GFY75231.1"/>
    <property type="molecule type" value="Genomic_DNA"/>
</dbReference>
<proteinExistence type="predicted"/>
<reference evidence="1" key="1">
    <citation type="submission" date="2020-08" db="EMBL/GenBank/DDBJ databases">
        <title>Multicomponent nature underlies the extraordinary mechanical properties of spider dragline silk.</title>
        <authorList>
            <person name="Kono N."/>
            <person name="Nakamura H."/>
            <person name="Mori M."/>
            <person name="Yoshida Y."/>
            <person name="Ohtoshi R."/>
            <person name="Malay A.D."/>
            <person name="Moran D.A.P."/>
            <person name="Tomita M."/>
            <person name="Numata K."/>
            <person name="Arakawa K."/>
        </authorList>
    </citation>
    <scope>NUCLEOTIDE SEQUENCE</scope>
</reference>
<dbReference type="AlphaFoldDB" id="A0A8X7CP55"/>
<gene>
    <name evidence="1" type="ORF">TNIN_60991</name>
</gene>
<protein>
    <submittedName>
        <fullName evidence="1">Uncharacterized protein</fullName>
    </submittedName>
</protein>
<organism evidence="1 2">
    <name type="scientific">Trichonephila inaurata madagascariensis</name>
    <dbReference type="NCBI Taxonomy" id="2747483"/>
    <lineage>
        <taxon>Eukaryota</taxon>
        <taxon>Metazoa</taxon>
        <taxon>Ecdysozoa</taxon>
        <taxon>Arthropoda</taxon>
        <taxon>Chelicerata</taxon>
        <taxon>Arachnida</taxon>
        <taxon>Araneae</taxon>
        <taxon>Araneomorphae</taxon>
        <taxon>Entelegynae</taxon>
        <taxon>Araneoidea</taxon>
        <taxon>Nephilidae</taxon>
        <taxon>Trichonephila</taxon>
        <taxon>Trichonephila inaurata</taxon>
    </lineage>
</organism>
<name>A0A8X7CP55_9ARAC</name>
<accession>A0A8X7CP55</accession>
<evidence type="ECO:0000313" key="1">
    <source>
        <dbReference type="EMBL" id="GFY75231.1"/>
    </source>
</evidence>
<evidence type="ECO:0000313" key="2">
    <source>
        <dbReference type="Proteomes" id="UP000886998"/>
    </source>
</evidence>
<keyword evidence="2" id="KW-1185">Reference proteome</keyword>
<dbReference type="Proteomes" id="UP000886998">
    <property type="component" value="Unassembled WGS sequence"/>
</dbReference>
<comment type="caution">
    <text evidence="1">The sequence shown here is derived from an EMBL/GenBank/DDBJ whole genome shotgun (WGS) entry which is preliminary data.</text>
</comment>